<protein>
    <submittedName>
        <fullName evidence="2">Uncharacterized protein</fullName>
    </submittedName>
</protein>
<dbReference type="EMBL" id="JAGSYN010000067">
    <property type="protein sequence ID" value="KAG7664671.1"/>
    <property type="molecule type" value="Genomic_DNA"/>
</dbReference>
<dbReference type="OrthoDB" id="4022470at2759"/>
<organism evidence="2 3">
    <name type="scientific">[Candida] subhashii</name>
    <dbReference type="NCBI Taxonomy" id="561895"/>
    <lineage>
        <taxon>Eukaryota</taxon>
        <taxon>Fungi</taxon>
        <taxon>Dikarya</taxon>
        <taxon>Ascomycota</taxon>
        <taxon>Saccharomycotina</taxon>
        <taxon>Pichiomycetes</taxon>
        <taxon>Debaryomycetaceae</taxon>
        <taxon>Spathaspora</taxon>
    </lineage>
</organism>
<keyword evidence="3" id="KW-1185">Reference proteome</keyword>
<reference evidence="2 3" key="1">
    <citation type="journal article" date="2021" name="DNA Res.">
        <title>Genome analysis of Candida subhashii reveals its hybrid nature and dual mitochondrial genome conformations.</title>
        <authorList>
            <person name="Mixao V."/>
            <person name="Hegedusova E."/>
            <person name="Saus E."/>
            <person name="Pryszcz L.P."/>
            <person name="Cillingova A."/>
            <person name="Nosek J."/>
            <person name="Gabaldon T."/>
        </authorList>
    </citation>
    <scope>NUCLEOTIDE SEQUENCE [LARGE SCALE GENOMIC DNA]</scope>
    <source>
        <strain evidence="2 3">CBS 10753</strain>
    </source>
</reference>
<comment type="caution">
    <text evidence="2">The sequence shown here is derived from an EMBL/GenBank/DDBJ whole genome shotgun (WGS) entry which is preliminary data.</text>
</comment>
<dbReference type="RefSeq" id="XP_049264903.1">
    <property type="nucleotide sequence ID" value="XM_049405447.1"/>
</dbReference>
<dbReference type="Proteomes" id="UP000694255">
    <property type="component" value="Unassembled WGS sequence"/>
</dbReference>
<evidence type="ECO:0000313" key="3">
    <source>
        <dbReference type="Proteomes" id="UP000694255"/>
    </source>
</evidence>
<feature type="region of interest" description="Disordered" evidence="1">
    <location>
        <begin position="24"/>
        <end position="52"/>
    </location>
</feature>
<gene>
    <name evidence="2" type="ORF">J8A68_001767</name>
</gene>
<evidence type="ECO:0000256" key="1">
    <source>
        <dbReference type="SAM" id="MobiDB-lite"/>
    </source>
</evidence>
<accession>A0A8J5QHA9</accession>
<evidence type="ECO:0000313" key="2">
    <source>
        <dbReference type="EMBL" id="KAG7664671.1"/>
    </source>
</evidence>
<dbReference type="AlphaFoldDB" id="A0A8J5QHA9"/>
<sequence>MSHTKSDENEWSFTLYDESLAVLETSRTTEDRTSSKSSQENENDIEPKPKVNQYNPFILTKMNYFKKKNTTNTARIYNKVKRVSSKQILSSYRASSEDQFRWTKTLKWLQRRGFPSELILDNGIFARLNINKEDTMMSRSSSGWFVLKPKQDNKK</sequence>
<dbReference type="GeneID" id="73468568"/>
<proteinExistence type="predicted"/>
<name>A0A8J5QHA9_9ASCO</name>